<evidence type="ECO:0000313" key="1">
    <source>
        <dbReference type="EMBL" id="KAH3880465.1"/>
    </source>
</evidence>
<proteinExistence type="predicted"/>
<dbReference type="EMBL" id="JAIWYP010000001">
    <property type="protein sequence ID" value="KAH3880465.1"/>
    <property type="molecule type" value="Genomic_DNA"/>
</dbReference>
<gene>
    <name evidence="1" type="ORF">DPMN_004379</name>
</gene>
<dbReference type="AlphaFoldDB" id="A0A9D4MQQ2"/>
<reference evidence="1" key="1">
    <citation type="journal article" date="2019" name="bioRxiv">
        <title>The Genome of the Zebra Mussel, Dreissena polymorpha: A Resource for Invasive Species Research.</title>
        <authorList>
            <person name="McCartney M.A."/>
            <person name="Auch B."/>
            <person name="Kono T."/>
            <person name="Mallez S."/>
            <person name="Zhang Y."/>
            <person name="Obille A."/>
            <person name="Becker A."/>
            <person name="Abrahante J.E."/>
            <person name="Garbe J."/>
            <person name="Badalamenti J.P."/>
            <person name="Herman A."/>
            <person name="Mangelson H."/>
            <person name="Liachko I."/>
            <person name="Sullivan S."/>
            <person name="Sone E.D."/>
            <person name="Koren S."/>
            <person name="Silverstein K.A.T."/>
            <person name="Beckman K.B."/>
            <person name="Gohl D.M."/>
        </authorList>
    </citation>
    <scope>NUCLEOTIDE SEQUENCE</scope>
    <source>
        <strain evidence="1">Duluth1</strain>
        <tissue evidence="1">Whole animal</tissue>
    </source>
</reference>
<dbReference type="Proteomes" id="UP000828390">
    <property type="component" value="Unassembled WGS sequence"/>
</dbReference>
<comment type="caution">
    <text evidence="1">The sequence shown here is derived from an EMBL/GenBank/DDBJ whole genome shotgun (WGS) entry which is preliminary data.</text>
</comment>
<sequence length="70" mass="7873">MKQVLNSESMLTRGYLIADNIVRGSVIITGSELKETFPHCLIFQDVRYLAGGECGRVLVHMGHINDHWDS</sequence>
<reference evidence="1" key="2">
    <citation type="submission" date="2020-11" db="EMBL/GenBank/DDBJ databases">
        <authorList>
            <person name="McCartney M.A."/>
            <person name="Auch B."/>
            <person name="Kono T."/>
            <person name="Mallez S."/>
            <person name="Becker A."/>
            <person name="Gohl D.M."/>
            <person name="Silverstein K.A.T."/>
            <person name="Koren S."/>
            <person name="Bechman K.B."/>
            <person name="Herman A."/>
            <person name="Abrahante J.E."/>
            <person name="Garbe J."/>
        </authorList>
    </citation>
    <scope>NUCLEOTIDE SEQUENCE</scope>
    <source>
        <strain evidence="1">Duluth1</strain>
        <tissue evidence="1">Whole animal</tissue>
    </source>
</reference>
<organism evidence="1 2">
    <name type="scientific">Dreissena polymorpha</name>
    <name type="common">Zebra mussel</name>
    <name type="synonym">Mytilus polymorpha</name>
    <dbReference type="NCBI Taxonomy" id="45954"/>
    <lineage>
        <taxon>Eukaryota</taxon>
        <taxon>Metazoa</taxon>
        <taxon>Spiralia</taxon>
        <taxon>Lophotrochozoa</taxon>
        <taxon>Mollusca</taxon>
        <taxon>Bivalvia</taxon>
        <taxon>Autobranchia</taxon>
        <taxon>Heteroconchia</taxon>
        <taxon>Euheterodonta</taxon>
        <taxon>Imparidentia</taxon>
        <taxon>Neoheterodontei</taxon>
        <taxon>Myida</taxon>
        <taxon>Dreissenoidea</taxon>
        <taxon>Dreissenidae</taxon>
        <taxon>Dreissena</taxon>
    </lineage>
</organism>
<name>A0A9D4MQQ2_DREPO</name>
<evidence type="ECO:0000313" key="2">
    <source>
        <dbReference type="Proteomes" id="UP000828390"/>
    </source>
</evidence>
<keyword evidence="2" id="KW-1185">Reference proteome</keyword>
<protein>
    <submittedName>
        <fullName evidence="1">Uncharacterized protein</fullName>
    </submittedName>
</protein>
<accession>A0A9D4MQQ2</accession>